<accession>A0A3R7DMZ6</accession>
<name>A0A3R7DMZ6_CLOSI</name>
<protein>
    <submittedName>
        <fullName evidence="1">Uncharacterized protein</fullName>
    </submittedName>
</protein>
<proteinExistence type="predicted"/>
<sequence>AHFTFQEKSFSCSTLLVPNCHFAQRKHEGWDSARLSKHRQEKSRGRGQVRTTDLPSLFCILFKSMWAYMKINEADGWMHLLPVYHLPVYSTNFSCETLKLMTWTGILPGYSDIDWRRIRVIDQNFWLKSLTSRERCLAGNVNTRPFLWSGRHTCSNFQPGGLGYSARQTSNH</sequence>
<reference evidence="1 2" key="2">
    <citation type="journal article" date="2021" name="Genomics">
        <title>High-quality reference genome for Clonorchis sinensis.</title>
        <authorList>
            <person name="Young N.D."/>
            <person name="Stroehlein A.J."/>
            <person name="Kinkar L."/>
            <person name="Wang T."/>
            <person name="Sohn W.M."/>
            <person name="Chang B.C.H."/>
            <person name="Kaur P."/>
            <person name="Weisz D."/>
            <person name="Dudchenko O."/>
            <person name="Aiden E.L."/>
            <person name="Korhonen P.K."/>
            <person name="Gasser R.B."/>
        </authorList>
    </citation>
    <scope>NUCLEOTIDE SEQUENCE [LARGE SCALE GENOMIC DNA]</scope>
    <source>
        <strain evidence="1">Cs-k2</strain>
    </source>
</reference>
<organism evidence="1 2">
    <name type="scientific">Clonorchis sinensis</name>
    <name type="common">Chinese liver fluke</name>
    <dbReference type="NCBI Taxonomy" id="79923"/>
    <lineage>
        <taxon>Eukaryota</taxon>
        <taxon>Metazoa</taxon>
        <taxon>Spiralia</taxon>
        <taxon>Lophotrochozoa</taxon>
        <taxon>Platyhelminthes</taxon>
        <taxon>Trematoda</taxon>
        <taxon>Digenea</taxon>
        <taxon>Opisthorchiida</taxon>
        <taxon>Opisthorchiata</taxon>
        <taxon>Opisthorchiidae</taxon>
        <taxon>Clonorchis</taxon>
    </lineage>
</organism>
<dbReference type="AlphaFoldDB" id="A0A3R7DMZ6"/>
<dbReference type="InParanoid" id="A0A3R7DMZ6"/>
<reference evidence="1 2" key="1">
    <citation type="journal article" date="2018" name="Biotechnol. Adv.">
        <title>Improved genomic resources and new bioinformatic workflow for the carcinogenic parasite Clonorchis sinensis: Biotechnological implications.</title>
        <authorList>
            <person name="Wang D."/>
            <person name="Korhonen P.K."/>
            <person name="Gasser R.B."/>
            <person name="Young N.D."/>
        </authorList>
    </citation>
    <scope>NUCLEOTIDE SEQUENCE [LARGE SCALE GENOMIC DNA]</scope>
    <source>
        <strain evidence="1">Cs-k2</strain>
    </source>
</reference>
<feature type="non-terminal residue" evidence="1">
    <location>
        <position position="1"/>
    </location>
</feature>
<comment type="caution">
    <text evidence="1">The sequence shown here is derived from an EMBL/GenBank/DDBJ whole genome shotgun (WGS) entry which is preliminary data.</text>
</comment>
<dbReference type="EMBL" id="NIRI02000056">
    <property type="protein sequence ID" value="KAG5446785.1"/>
    <property type="molecule type" value="Genomic_DNA"/>
</dbReference>
<keyword evidence="2" id="KW-1185">Reference proteome</keyword>
<evidence type="ECO:0000313" key="1">
    <source>
        <dbReference type="EMBL" id="KAG5446785.1"/>
    </source>
</evidence>
<gene>
    <name evidence="1" type="ORF">CSKR_105544</name>
</gene>
<evidence type="ECO:0000313" key="2">
    <source>
        <dbReference type="Proteomes" id="UP000286415"/>
    </source>
</evidence>
<dbReference type="Proteomes" id="UP000286415">
    <property type="component" value="Unassembled WGS sequence"/>
</dbReference>